<accession>A0A086TID0</accession>
<feature type="region of interest" description="Disordered" evidence="1">
    <location>
        <begin position="1"/>
        <end position="45"/>
    </location>
</feature>
<reference evidence="2 3" key="1">
    <citation type="submission" date="2011-02" db="EMBL/GenBank/DDBJ databases">
        <title>The Genome Sequence of Mortierella verticillata NRRL 6337.</title>
        <authorList>
            <consortium name="The Broad Institute Genome Sequencing Platform"/>
            <person name="Russ C."/>
            <person name="Cuomo C."/>
            <person name="Burger G."/>
            <person name="Gray M.W."/>
            <person name="Holland P.W.H."/>
            <person name="King N."/>
            <person name="Lang F.B.F."/>
            <person name="Roger A.J."/>
            <person name="Ruiz-Trillo I."/>
            <person name="Young S.K."/>
            <person name="Zeng Q."/>
            <person name="Gargeya S."/>
            <person name="Alvarado L."/>
            <person name="Berlin A."/>
            <person name="Chapman S.B."/>
            <person name="Chen Z."/>
            <person name="Freedman E."/>
            <person name="Gellesch M."/>
            <person name="Goldberg J."/>
            <person name="Griggs A."/>
            <person name="Gujja S."/>
            <person name="Heilman E."/>
            <person name="Heiman D."/>
            <person name="Howarth C."/>
            <person name="Mehta T."/>
            <person name="Neiman D."/>
            <person name="Pearson M."/>
            <person name="Roberts A."/>
            <person name="Saif S."/>
            <person name="Shea T."/>
            <person name="Shenoy N."/>
            <person name="Sisk P."/>
            <person name="Stolte C."/>
            <person name="Sykes S."/>
            <person name="White J."/>
            <person name="Yandava C."/>
            <person name="Haas B."/>
            <person name="Nusbaum C."/>
            <person name="Birren B."/>
        </authorList>
    </citation>
    <scope>NUCLEOTIDE SEQUENCE [LARGE SCALE GENOMIC DNA]</scope>
    <source>
        <strain evidence="2 3">NRRL 6337</strain>
    </source>
</reference>
<name>A0A086TID0_9FUNG</name>
<proteinExistence type="predicted"/>
<keyword evidence="3" id="KW-1185">Reference proteome</keyword>
<evidence type="ECO:0000313" key="3">
    <source>
        <dbReference type="Proteomes" id="UP000243308"/>
    </source>
</evidence>
<gene>
    <name evidence="2" type="ORF">MVEG_12455</name>
</gene>
<evidence type="ECO:0000313" key="2">
    <source>
        <dbReference type="EMBL" id="KFH61707.1"/>
    </source>
</evidence>
<protein>
    <submittedName>
        <fullName evidence="2">Uncharacterized protein</fullName>
    </submittedName>
</protein>
<sequence length="88" mass="9625">GNGSNGYQTPTGPGSPHSHQSESRASTPCASQVPQERPQTTSTAQLMDKCNAPTPAVNPAIKIYYQEVLEHTRFSLKAAEADQDYWYK</sequence>
<feature type="non-terminal residue" evidence="2">
    <location>
        <position position="1"/>
    </location>
</feature>
<feature type="compositionally biased region" description="Polar residues" evidence="1">
    <location>
        <begin position="23"/>
        <end position="45"/>
    </location>
</feature>
<dbReference type="AlphaFoldDB" id="A0A086TID0"/>
<organism evidence="2 3">
    <name type="scientific">Podila verticillata NRRL 6337</name>
    <dbReference type="NCBI Taxonomy" id="1069443"/>
    <lineage>
        <taxon>Eukaryota</taxon>
        <taxon>Fungi</taxon>
        <taxon>Fungi incertae sedis</taxon>
        <taxon>Mucoromycota</taxon>
        <taxon>Mortierellomycotina</taxon>
        <taxon>Mortierellomycetes</taxon>
        <taxon>Mortierellales</taxon>
        <taxon>Mortierellaceae</taxon>
        <taxon>Podila</taxon>
    </lineage>
</organism>
<evidence type="ECO:0000256" key="1">
    <source>
        <dbReference type="SAM" id="MobiDB-lite"/>
    </source>
</evidence>
<dbReference type="Proteomes" id="UP000243308">
    <property type="component" value="Unassembled WGS sequence"/>
</dbReference>
<dbReference type="EMBL" id="KN042468">
    <property type="protein sequence ID" value="KFH61707.1"/>
    <property type="molecule type" value="Genomic_DNA"/>
</dbReference>
<feature type="compositionally biased region" description="Polar residues" evidence="1">
    <location>
        <begin position="1"/>
        <end position="12"/>
    </location>
</feature>